<comment type="caution">
    <text evidence="1">The sequence shown here is derived from an EMBL/GenBank/DDBJ whole genome shotgun (WGS) entry which is preliminary data.</text>
</comment>
<sequence length="585" mass="67882">MAEDAGTTVENFRIEDSEKFRTGGKPVNILPGKGAIADRLKATPEFMAVLTEDERNNFAVETKSSGISSKKNTGPWRVFDAVATKNKWIGRYNTIEIIRPLMDTIPAELGALVLENVPDMGSLWALVRASTHIYCVFREYRERILPTVIARDIGPVLVGEALAALRSSRFISPQKVNGEDVEVPLRGLPKSKALEWIENDYLPQSEALWWVETYLSGSEKLKWSERYNGERETRRNLSPPSEDMLPLWELHKDVKFIADLYVRETLPIFNQCVTKYSPPVGEPVLYTLGNLSPIERQRILRAIYRFVIFGNLFAPSTEVWEDYELCEYFLCRFAAWQVEEISSIYDFMTDRILQKWQEMEDNKFNRLAADLKLWEIKPYPDSWSCPWDSDFFSKESKLLGFKEKQAFFASLSIKDLKTLFQAKDELLEELVRRWALVYRGTRVTFLGEALDYGFPNGLPVNPGGEGHRCEVQDDVLNDNNMPLFNREKGDDVMSVNVGWAWAHFWHVPELYVHPTSRGSGLRVEHEGFRRSGYVFWDWPRWKEHDQWDAEGIEKETLEKFPRPAFEDQPLSVEERIRDFIRYLGL</sequence>
<dbReference type="OrthoDB" id="5427059at2759"/>
<name>A0A8H4RDQ4_9HELO</name>
<dbReference type="AlphaFoldDB" id="A0A8H4RDQ4"/>
<gene>
    <name evidence="1" type="ORF">G7Y89_g9931</name>
</gene>
<evidence type="ECO:0000313" key="2">
    <source>
        <dbReference type="Proteomes" id="UP000566819"/>
    </source>
</evidence>
<proteinExistence type="predicted"/>
<organism evidence="1 2">
    <name type="scientific">Cudoniella acicularis</name>
    <dbReference type="NCBI Taxonomy" id="354080"/>
    <lineage>
        <taxon>Eukaryota</taxon>
        <taxon>Fungi</taxon>
        <taxon>Dikarya</taxon>
        <taxon>Ascomycota</taxon>
        <taxon>Pezizomycotina</taxon>
        <taxon>Leotiomycetes</taxon>
        <taxon>Helotiales</taxon>
        <taxon>Tricladiaceae</taxon>
        <taxon>Cudoniella</taxon>
    </lineage>
</organism>
<reference evidence="1 2" key="1">
    <citation type="submission" date="2020-03" db="EMBL/GenBank/DDBJ databases">
        <title>Draft Genome Sequence of Cudoniella acicularis.</title>
        <authorList>
            <person name="Buettner E."/>
            <person name="Kellner H."/>
        </authorList>
    </citation>
    <scope>NUCLEOTIDE SEQUENCE [LARGE SCALE GENOMIC DNA]</scope>
    <source>
        <strain evidence="1 2">DSM 108380</strain>
    </source>
</reference>
<keyword evidence="2" id="KW-1185">Reference proteome</keyword>
<dbReference type="Proteomes" id="UP000566819">
    <property type="component" value="Unassembled WGS sequence"/>
</dbReference>
<accession>A0A8H4RDQ4</accession>
<evidence type="ECO:0000313" key="1">
    <source>
        <dbReference type="EMBL" id="KAF4628217.1"/>
    </source>
</evidence>
<protein>
    <submittedName>
        <fullName evidence="1">Uncharacterized protein</fullName>
    </submittedName>
</protein>
<dbReference type="EMBL" id="JAAMPI010000843">
    <property type="protein sequence ID" value="KAF4628217.1"/>
    <property type="molecule type" value="Genomic_DNA"/>
</dbReference>